<evidence type="ECO:0000313" key="1">
    <source>
        <dbReference type="EMBL" id="CAD9968966.1"/>
    </source>
</evidence>
<organism evidence="1">
    <name type="scientific">Entomoneis paludosa</name>
    <dbReference type="NCBI Taxonomy" id="265537"/>
    <lineage>
        <taxon>Eukaryota</taxon>
        <taxon>Sar</taxon>
        <taxon>Stramenopiles</taxon>
        <taxon>Ochrophyta</taxon>
        <taxon>Bacillariophyta</taxon>
        <taxon>Bacillariophyceae</taxon>
        <taxon>Bacillariophycidae</taxon>
        <taxon>Entomoneidaceae</taxon>
        <taxon>Entomoneis</taxon>
    </lineage>
</organism>
<name>A0A7S2YD38_9STRA</name>
<protein>
    <submittedName>
        <fullName evidence="1">Uncharacterized protein</fullName>
    </submittedName>
</protein>
<gene>
    <name evidence="1" type="ORF">APAL1065_LOCUS13451</name>
</gene>
<sequence length="106" mass="11962">MRLLDIVGFTEVMIATDWLALGGFVWEQDRWRTKGLAQLRFLVGWHGAESPDGLLYFWMKHQFISKDTRNDVAIIEQENIHSQKAVGTGHASFASMSSDDSSAAFD</sequence>
<proteinExistence type="predicted"/>
<dbReference type="AlphaFoldDB" id="A0A7S2YD38"/>
<reference evidence="1" key="1">
    <citation type="submission" date="2021-01" db="EMBL/GenBank/DDBJ databases">
        <authorList>
            <person name="Corre E."/>
            <person name="Pelletier E."/>
            <person name="Niang G."/>
            <person name="Scheremetjew M."/>
            <person name="Finn R."/>
            <person name="Kale V."/>
            <person name="Holt S."/>
            <person name="Cochrane G."/>
            <person name="Meng A."/>
            <person name="Brown T."/>
            <person name="Cohen L."/>
        </authorList>
    </citation>
    <scope>NUCLEOTIDE SEQUENCE</scope>
    <source>
        <strain evidence="1">CCMP125</strain>
    </source>
</reference>
<accession>A0A7S2YD38</accession>
<dbReference type="EMBL" id="HBHT01020062">
    <property type="protein sequence ID" value="CAD9968966.1"/>
    <property type="molecule type" value="Transcribed_RNA"/>
</dbReference>